<sequence>DADLDTALKDYLEDQGYTIVVGDPADVAADLELAYDFIVVSGSITADTDLTKLREADVPVICHSAEVAISTDVFSLGLTAGAEAAQTIIEIVNNSIGWIIEQATGDLAVTAASEIETMASVSGDTISIAEEAIATGNDITMAVLRNGTADGSGNIPSFDRYFIGVKDFTNMNATFKAIMVELWHHVVHEVRFSEVVVTPKRVFQEQIPDTGFSRAAVDTTLSSDPPSADTANSVVDLDKKPNRTFVLRSLWVNITDLGGGTNTMTFKLWIDIGGTATEVDSVDVTSTGYQNLMDLFAIPEIYADSIHVTAQVNATTGACAGIYRYAEARK</sequence>
<organism evidence="1">
    <name type="scientific">marine sediment metagenome</name>
    <dbReference type="NCBI Taxonomy" id="412755"/>
    <lineage>
        <taxon>unclassified sequences</taxon>
        <taxon>metagenomes</taxon>
        <taxon>ecological metagenomes</taxon>
    </lineage>
</organism>
<dbReference type="AlphaFoldDB" id="A0A0F9DQ48"/>
<gene>
    <name evidence="1" type="ORF">LCGC14_2170170</name>
</gene>
<comment type="caution">
    <text evidence="1">The sequence shown here is derived from an EMBL/GenBank/DDBJ whole genome shotgun (WGS) entry which is preliminary data.</text>
</comment>
<reference evidence="1" key="1">
    <citation type="journal article" date="2015" name="Nature">
        <title>Complex archaea that bridge the gap between prokaryotes and eukaryotes.</title>
        <authorList>
            <person name="Spang A."/>
            <person name="Saw J.H."/>
            <person name="Jorgensen S.L."/>
            <person name="Zaremba-Niedzwiedzka K."/>
            <person name="Martijn J."/>
            <person name="Lind A.E."/>
            <person name="van Eijk R."/>
            <person name="Schleper C."/>
            <person name="Guy L."/>
            <person name="Ettema T.J."/>
        </authorList>
    </citation>
    <scope>NUCLEOTIDE SEQUENCE</scope>
</reference>
<proteinExistence type="predicted"/>
<accession>A0A0F9DQ48</accession>
<evidence type="ECO:0000313" key="1">
    <source>
        <dbReference type="EMBL" id="KKL63928.1"/>
    </source>
</evidence>
<dbReference type="EMBL" id="LAZR01028002">
    <property type="protein sequence ID" value="KKL63928.1"/>
    <property type="molecule type" value="Genomic_DNA"/>
</dbReference>
<protein>
    <submittedName>
        <fullName evidence="1">Uncharacterized protein</fullName>
    </submittedName>
</protein>
<feature type="non-terminal residue" evidence="1">
    <location>
        <position position="1"/>
    </location>
</feature>
<name>A0A0F9DQ48_9ZZZZ</name>